<proteinExistence type="inferred from homology"/>
<evidence type="ECO:0000313" key="12">
    <source>
        <dbReference type="Proteomes" id="UP000398389"/>
    </source>
</evidence>
<feature type="compositionally biased region" description="Acidic residues" evidence="8">
    <location>
        <begin position="591"/>
        <end position="603"/>
    </location>
</feature>
<dbReference type="GO" id="GO:0003697">
    <property type="term" value="F:single-stranded DNA binding"/>
    <property type="evidence" value="ECO:0007669"/>
    <property type="project" value="InterPro"/>
</dbReference>
<dbReference type="InterPro" id="IPR015408">
    <property type="entry name" value="Znf_Mcm10/DnaG"/>
</dbReference>
<evidence type="ECO:0000256" key="4">
    <source>
        <dbReference type="ARBA" id="ARBA00022723"/>
    </source>
</evidence>
<name>A0A5E8B559_9ASCO</name>
<dbReference type="RefSeq" id="XP_031851597.1">
    <property type="nucleotide sequence ID" value="XM_031995706.1"/>
</dbReference>
<dbReference type="InterPro" id="IPR055065">
    <property type="entry name" value="OB_MCM10"/>
</dbReference>
<feature type="domain" description="Zinc finger Mcm10/DnaG-type" evidence="9">
    <location>
        <begin position="388"/>
        <end position="433"/>
    </location>
</feature>
<dbReference type="GO" id="GO:0003688">
    <property type="term" value="F:DNA replication origin binding"/>
    <property type="evidence" value="ECO:0007669"/>
    <property type="project" value="TreeGrafter"/>
</dbReference>
<keyword evidence="3" id="KW-0235">DNA replication</keyword>
<evidence type="ECO:0000256" key="7">
    <source>
        <dbReference type="ARBA" id="ARBA00023242"/>
    </source>
</evidence>
<dbReference type="InterPro" id="IPR012340">
    <property type="entry name" value="NA-bd_OB-fold"/>
</dbReference>
<feature type="region of interest" description="Disordered" evidence="8">
    <location>
        <begin position="1"/>
        <end position="95"/>
    </location>
</feature>
<dbReference type="GO" id="GO:0006270">
    <property type="term" value="P:DNA replication initiation"/>
    <property type="evidence" value="ECO:0007669"/>
    <property type="project" value="InterPro"/>
</dbReference>
<dbReference type="AlphaFoldDB" id="A0A5E8B559"/>
<feature type="region of interest" description="Disordered" evidence="8">
    <location>
        <begin position="122"/>
        <end position="179"/>
    </location>
</feature>
<keyword evidence="7" id="KW-0539">Nucleus</keyword>
<dbReference type="Gene3D" id="2.40.50.140">
    <property type="entry name" value="Nucleic acid-binding proteins"/>
    <property type="match status" value="1"/>
</dbReference>
<dbReference type="Pfam" id="PF09329">
    <property type="entry name" value="zf-primase"/>
    <property type="match status" value="1"/>
</dbReference>
<evidence type="ECO:0000256" key="8">
    <source>
        <dbReference type="SAM" id="MobiDB-lite"/>
    </source>
</evidence>
<keyword evidence="4" id="KW-0479">Metal-binding</keyword>
<dbReference type="GO" id="GO:0043596">
    <property type="term" value="C:nuclear replication fork"/>
    <property type="evidence" value="ECO:0007669"/>
    <property type="project" value="TreeGrafter"/>
</dbReference>
<dbReference type="Pfam" id="PF22379">
    <property type="entry name" value="OB_MCM10"/>
    <property type="match status" value="1"/>
</dbReference>
<dbReference type="PANTHER" id="PTHR13454:SF11">
    <property type="entry name" value="PROTEIN MCM10 HOMOLOG"/>
    <property type="match status" value="1"/>
</dbReference>
<feature type="region of interest" description="Disordered" evidence="8">
    <location>
        <begin position="658"/>
        <end position="700"/>
    </location>
</feature>
<evidence type="ECO:0000259" key="9">
    <source>
        <dbReference type="Pfam" id="PF09329"/>
    </source>
</evidence>
<evidence type="ECO:0000256" key="2">
    <source>
        <dbReference type="ARBA" id="ARBA00009679"/>
    </source>
</evidence>
<organism evidence="11 12">
    <name type="scientific">Magnusiomyces paraingens</name>
    <dbReference type="NCBI Taxonomy" id="2606893"/>
    <lineage>
        <taxon>Eukaryota</taxon>
        <taxon>Fungi</taxon>
        <taxon>Dikarya</taxon>
        <taxon>Ascomycota</taxon>
        <taxon>Saccharomycotina</taxon>
        <taxon>Dipodascomycetes</taxon>
        <taxon>Dipodascales</taxon>
        <taxon>Dipodascaceae</taxon>
        <taxon>Magnusiomyces</taxon>
    </lineage>
</organism>
<evidence type="ECO:0000256" key="1">
    <source>
        <dbReference type="ARBA" id="ARBA00004123"/>
    </source>
</evidence>
<keyword evidence="6" id="KW-0862">Zinc</keyword>
<dbReference type="GO" id="GO:0008270">
    <property type="term" value="F:zinc ion binding"/>
    <property type="evidence" value="ECO:0007669"/>
    <property type="project" value="UniProtKB-KW"/>
</dbReference>
<comment type="similarity">
    <text evidence="2">Belongs to the MCM10 family.</text>
</comment>
<evidence type="ECO:0000256" key="5">
    <source>
        <dbReference type="ARBA" id="ARBA00022771"/>
    </source>
</evidence>
<protein>
    <submittedName>
        <fullName evidence="11">Uncharacterized protein</fullName>
    </submittedName>
</protein>
<reference evidence="11 12" key="1">
    <citation type="submission" date="2019-09" db="EMBL/GenBank/DDBJ databases">
        <authorList>
            <person name="Brejova B."/>
        </authorList>
    </citation>
    <scope>NUCLEOTIDE SEQUENCE [LARGE SCALE GENOMIC DNA]</scope>
</reference>
<dbReference type="Proteomes" id="UP000398389">
    <property type="component" value="Unassembled WGS sequence"/>
</dbReference>
<feature type="compositionally biased region" description="Basic and acidic residues" evidence="8">
    <location>
        <begin position="158"/>
        <end position="176"/>
    </location>
</feature>
<gene>
    <name evidence="11" type="ORF">SAPINGB_P000983</name>
</gene>
<dbReference type="EMBL" id="CABVLU010000001">
    <property type="protein sequence ID" value="VVT45973.1"/>
    <property type="molecule type" value="Genomic_DNA"/>
</dbReference>
<feature type="region of interest" description="Disordered" evidence="8">
    <location>
        <begin position="573"/>
        <end position="610"/>
    </location>
</feature>
<accession>A0A5E8B559</accession>
<feature type="domain" description="MCM10 OB-fold" evidence="10">
    <location>
        <begin position="226"/>
        <end position="339"/>
    </location>
</feature>
<evidence type="ECO:0000256" key="6">
    <source>
        <dbReference type="ARBA" id="ARBA00022833"/>
    </source>
</evidence>
<dbReference type="OrthoDB" id="273123at2759"/>
<dbReference type="GeneID" id="43579806"/>
<dbReference type="PANTHER" id="PTHR13454">
    <property type="entry name" value="PROTEIN MCM10 HOMOLOG"/>
    <property type="match status" value="1"/>
</dbReference>
<evidence type="ECO:0000256" key="3">
    <source>
        <dbReference type="ARBA" id="ARBA00022705"/>
    </source>
</evidence>
<evidence type="ECO:0000259" key="10">
    <source>
        <dbReference type="Pfam" id="PF22379"/>
    </source>
</evidence>
<keyword evidence="5" id="KW-0863">Zinc-finger</keyword>
<feature type="compositionally biased region" description="Basic and acidic residues" evidence="8">
    <location>
        <begin position="1"/>
        <end position="43"/>
    </location>
</feature>
<dbReference type="InterPro" id="IPR040184">
    <property type="entry name" value="Mcm10"/>
</dbReference>
<comment type="subcellular location">
    <subcellularLocation>
        <location evidence="1">Nucleus</location>
    </subcellularLocation>
</comment>
<sequence length="700" mass="76926">MSDSESKEDLKAKIARLEKELAATKSRERSQANKKEQDQDNERIPGTPPRQASPEKETVIPGTPPDSPGRPLLAQSLRSSKYQCESDEEHEERVLARLQKDIVPQMPRGSIFRSMSQVKAAKVKSAKEQDTRARQKKRGFGEIVSTEPKKQVVVTKPTEPRPERDLRNKTPPKETPEYFATKSHGVPVAKDIDQSSNLKKGEDIVEPFFKYKLSSQYLSFQDLHQQFYEELADCRLYNLSRLCATVCPPTFDAPTDANWIVFAVVAHKSKVMHATLPSGNRRAGARPEAPQPFMMLTLTDLGAVELSLALQGAAFDRYWKLREGSLVALLNPAVYMTKARQARDAQMAGVSLHDTVNGNQPSFTGSAPPGPAFALRVSHADNSILEIGRAKDFARCAATTARNLQCQRWVNAAHATYCDYHTEQRTKAARAQRLEMNSMGQGGAGGGRTMYATMRVGKGGRLALNSKGYDTARKQGLLPDTTRRPQHVRDTGPGTGGYSTVYVAPPAALRPFDASYIETMPAQLEAGMRAHAGAARQALNKARDSELVARLKSAPGAAGDVIRSHLGVTISQVAGMSSDKRGGKKRKDNDGDGDGDNDRDDSELVTGEKLGPFKTEHIRRIGFDPLVRPGAFTNGHEDGPSKGSQELATKLRRIAARKEIDLSMGPRRKHKRPRVDEKEGSIVKPITAKVPPMDIEIEID</sequence>
<keyword evidence="12" id="KW-1185">Reference proteome</keyword>
<evidence type="ECO:0000313" key="11">
    <source>
        <dbReference type="EMBL" id="VVT45973.1"/>
    </source>
</evidence>